<name>A0A067SS59_GALM3</name>
<dbReference type="HOGENOM" id="CLU_1678017_0_0_1"/>
<reference evidence="2" key="1">
    <citation type="journal article" date="2014" name="Proc. Natl. Acad. Sci. U.S.A.">
        <title>Extensive sampling of basidiomycete genomes demonstrates inadequacy of the white-rot/brown-rot paradigm for wood decay fungi.</title>
        <authorList>
            <person name="Riley R."/>
            <person name="Salamov A.A."/>
            <person name="Brown D.W."/>
            <person name="Nagy L.G."/>
            <person name="Floudas D."/>
            <person name="Held B.W."/>
            <person name="Levasseur A."/>
            <person name="Lombard V."/>
            <person name="Morin E."/>
            <person name="Otillar R."/>
            <person name="Lindquist E.A."/>
            <person name="Sun H."/>
            <person name="LaButti K.M."/>
            <person name="Schmutz J."/>
            <person name="Jabbour D."/>
            <person name="Luo H."/>
            <person name="Baker S.E."/>
            <person name="Pisabarro A.G."/>
            <person name="Walton J.D."/>
            <person name="Blanchette R.A."/>
            <person name="Henrissat B."/>
            <person name="Martin F."/>
            <person name="Cullen D."/>
            <person name="Hibbett D.S."/>
            <person name="Grigoriev I.V."/>
        </authorList>
    </citation>
    <scope>NUCLEOTIDE SEQUENCE [LARGE SCALE GENOMIC DNA]</scope>
    <source>
        <strain evidence="2">CBS 339.88</strain>
    </source>
</reference>
<accession>A0A067SS59</accession>
<dbReference type="AlphaFoldDB" id="A0A067SS59"/>
<protein>
    <submittedName>
        <fullName evidence="1">Uncharacterized protein</fullName>
    </submittedName>
</protein>
<sequence>MPTSLAYTDARLPARAGAGALTPAHAGPTRPRQYEDRTGFLFFFRYNKINSVHTHQPHPLHFDFNPDLKLVPFALSQTRHTRPGRLPAGCKAQRGGAVCLSFRQPRPRPGGHEAAFLTRFIQARRQVEPHSLLGRWSVSVVSRRDSSRTSSISLDTT</sequence>
<keyword evidence="2" id="KW-1185">Reference proteome</keyword>
<dbReference type="Proteomes" id="UP000027222">
    <property type="component" value="Unassembled WGS sequence"/>
</dbReference>
<organism evidence="1 2">
    <name type="scientific">Galerina marginata (strain CBS 339.88)</name>
    <dbReference type="NCBI Taxonomy" id="685588"/>
    <lineage>
        <taxon>Eukaryota</taxon>
        <taxon>Fungi</taxon>
        <taxon>Dikarya</taxon>
        <taxon>Basidiomycota</taxon>
        <taxon>Agaricomycotina</taxon>
        <taxon>Agaricomycetes</taxon>
        <taxon>Agaricomycetidae</taxon>
        <taxon>Agaricales</taxon>
        <taxon>Agaricineae</taxon>
        <taxon>Strophariaceae</taxon>
        <taxon>Galerina</taxon>
    </lineage>
</organism>
<proteinExistence type="predicted"/>
<gene>
    <name evidence="1" type="ORF">GALMADRAFT_145342</name>
</gene>
<evidence type="ECO:0000313" key="2">
    <source>
        <dbReference type="Proteomes" id="UP000027222"/>
    </source>
</evidence>
<dbReference type="EMBL" id="KL142401">
    <property type="protein sequence ID" value="KDR69603.1"/>
    <property type="molecule type" value="Genomic_DNA"/>
</dbReference>
<evidence type="ECO:0000313" key="1">
    <source>
        <dbReference type="EMBL" id="KDR69603.1"/>
    </source>
</evidence>